<evidence type="ECO:0000313" key="2">
    <source>
        <dbReference type="EMBL" id="MFC6836935.1"/>
    </source>
</evidence>
<protein>
    <submittedName>
        <fullName evidence="2">Hvo_1808 family surface protein</fullName>
    </submittedName>
</protein>
<keyword evidence="1" id="KW-0812">Transmembrane</keyword>
<keyword evidence="3" id="KW-1185">Reference proteome</keyword>
<feature type="transmembrane region" description="Helical" evidence="1">
    <location>
        <begin position="502"/>
        <end position="521"/>
    </location>
</feature>
<accession>A0ABD5U908</accession>
<dbReference type="RefSeq" id="WP_304448609.1">
    <property type="nucleotide sequence ID" value="NZ_JARRAH010000001.1"/>
</dbReference>
<proteinExistence type="predicted"/>
<dbReference type="Proteomes" id="UP001596406">
    <property type="component" value="Unassembled WGS sequence"/>
</dbReference>
<organism evidence="2 3">
    <name type="scientific">Halomarina ordinaria</name>
    <dbReference type="NCBI Taxonomy" id="3033939"/>
    <lineage>
        <taxon>Archaea</taxon>
        <taxon>Methanobacteriati</taxon>
        <taxon>Methanobacteriota</taxon>
        <taxon>Stenosarchaea group</taxon>
        <taxon>Halobacteria</taxon>
        <taxon>Halobacteriales</taxon>
        <taxon>Natronomonadaceae</taxon>
        <taxon>Halomarina</taxon>
    </lineage>
</organism>
<comment type="caution">
    <text evidence="2">The sequence shown here is derived from an EMBL/GenBank/DDBJ whole genome shotgun (WGS) entry which is preliminary data.</text>
</comment>
<gene>
    <name evidence="2" type="ORF">ACFQHK_10485</name>
</gene>
<dbReference type="InterPro" id="IPR047792">
    <property type="entry name" value="Hvo_1808-like"/>
</dbReference>
<evidence type="ECO:0000256" key="1">
    <source>
        <dbReference type="SAM" id="Phobius"/>
    </source>
</evidence>
<dbReference type="NCBIfam" id="NF038145">
    <property type="entry name" value="Hvo_1808_fam"/>
    <property type="match status" value="1"/>
</dbReference>
<keyword evidence="1" id="KW-0472">Membrane</keyword>
<name>A0ABD5U908_9EURY</name>
<keyword evidence="1" id="KW-1133">Transmembrane helix</keyword>
<dbReference type="AlphaFoldDB" id="A0ABD5U908"/>
<sequence length="526" mass="57388">MQRSLNVSLPVLLALLALLGAVTPVVGANAQAGPREDPDGDPLGWEDGYWYDDPVDVTPGDGLDEDELDAVVARSMARVEEIRGLEFERSVPVEVVSRAEFREEVDAVEVADERDRLHQNVKFEALFMVEESADAVAVQRANRGATVGGYYDPRSERVVVVSENETAPRVNEVTLAQELFHALQDQHFDVEWENQTTREAHNALDGLIEGDGNYVDYLYEERCGSEWDCLADSAPGAQPGANDLHYGLYFLVYQPYSDGPPFVRSVREEGGWEAVNALYDDPPASTEQVIHPEKYGEDAPTAVEVEDRSDDRWRPLDLAGETDHAAFGEAGIYSMLWYPSYEATTASGVPETVAIPYAHPFNTDTNGRLDGFDPLNYSHPASAGWDGDSLQPYVTDDSRATNETGYVWETAWDSPGDAEEFAAAYRSVLDYHDAERVGERTYRLPDGSGYGDAVHLAVDGDRVTIVNAPTADDLSGVHAVDVARVEEEREGEGEGSEATGPGFGVGVALSALLVALAALVARRGRP</sequence>
<evidence type="ECO:0000313" key="3">
    <source>
        <dbReference type="Proteomes" id="UP001596406"/>
    </source>
</evidence>
<reference evidence="2 3" key="1">
    <citation type="journal article" date="2019" name="Int. J. Syst. Evol. Microbiol.">
        <title>The Global Catalogue of Microorganisms (GCM) 10K type strain sequencing project: providing services to taxonomists for standard genome sequencing and annotation.</title>
        <authorList>
            <consortium name="The Broad Institute Genomics Platform"/>
            <consortium name="The Broad Institute Genome Sequencing Center for Infectious Disease"/>
            <person name="Wu L."/>
            <person name="Ma J."/>
        </authorList>
    </citation>
    <scope>NUCLEOTIDE SEQUENCE [LARGE SCALE GENOMIC DNA]</scope>
    <source>
        <strain evidence="2 3">PSRA2</strain>
    </source>
</reference>
<dbReference type="EMBL" id="JBHSXM010000001">
    <property type="protein sequence ID" value="MFC6836935.1"/>
    <property type="molecule type" value="Genomic_DNA"/>
</dbReference>